<dbReference type="AlphaFoldDB" id="A0A1Y2N0F6"/>
<dbReference type="SUPFAM" id="SSF51182">
    <property type="entry name" value="RmlC-like cupins"/>
    <property type="match status" value="1"/>
</dbReference>
<protein>
    <submittedName>
        <fullName evidence="1">Uncharacterized protein</fullName>
    </submittedName>
</protein>
<keyword evidence="2" id="KW-1185">Reference proteome</keyword>
<organism evidence="1 2">
    <name type="scientific">Pseudonocardia autotrophica</name>
    <name type="common">Amycolata autotrophica</name>
    <name type="synonym">Nocardia autotrophica</name>
    <dbReference type="NCBI Taxonomy" id="2074"/>
    <lineage>
        <taxon>Bacteria</taxon>
        <taxon>Bacillati</taxon>
        <taxon>Actinomycetota</taxon>
        <taxon>Actinomycetes</taxon>
        <taxon>Pseudonocardiales</taxon>
        <taxon>Pseudonocardiaceae</taxon>
        <taxon>Pseudonocardia</taxon>
    </lineage>
</organism>
<reference evidence="1 2" key="1">
    <citation type="submission" date="2016-09" db="EMBL/GenBank/DDBJ databases">
        <title>Pseudonocardia autotrophica DSM535, a candidate organism with high potential of specific P450 cytochromes.</title>
        <authorList>
            <person name="Grumaz C."/>
            <person name="Vainshtein Y."/>
            <person name="Kirstahler P."/>
            <person name="Sohn K."/>
        </authorList>
    </citation>
    <scope>NUCLEOTIDE SEQUENCE [LARGE SCALE GENOMIC DNA]</scope>
    <source>
        <strain evidence="1 2">DSM 535</strain>
    </source>
</reference>
<evidence type="ECO:0000313" key="1">
    <source>
        <dbReference type="EMBL" id="OSY40388.1"/>
    </source>
</evidence>
<dbReference type="RefSeq" id="WP_085913034.1">
    <property type="nucleotide sequence ID" value="NZ_AP018920.1"/>
</dbReference>
<evidence type="ECO:0000313" key="2">
    <source>
        <dbReference type="Proteomes" id="UP000194360"/>
    </source>
</evidence>
<gene>
    <name evidence="1" type="ORF">BG845_02792</name>
</gene>
<dbReference type="Proteomes" id="UP000194360">
    <property type="component" value="Unassembled WGS sequence"/>
</dbReference>
<name>A0A1Y2N0F6_PSEAH</name>
<dbReference type="InterPro" id="IPR014710">
    <property type="entry name" value="RmlC-like_jellyroll"/>
</dbReference>
<accession>A0A1Y2N0F6</accession>
<dbReference type="InterPro" id="IPR011051">
    <property type="entry name" value="RmlC_Cupin_sf"/>
</dbReference>
<dbReference type="STRING" id="2074.BG845_02792"/>
<dbReference type="OrthoDB" id="8882910at2"/>
<proteinExistence type="predicted"/>
<comment type="caution">
    <text evidence="1">The sequence shown here is derived from an EMBL/GenBank/DDBJ whole genome shotgun (WGS) entry which is preliminary data.</text>
</comment>
<dbReference type="EMBL" id="MIGB01000013">
    <property type="protein sequence ID" value="OSY40388.1"/>
    <property type="molecule type" value="Genomic_DNA"/>
</dbReference>
<sequence length="310" mass="33203">MTYPERDPRSQLAAAPTAVLPGAPPATRYLDFADLAPASVSDAGSRSWIVRARNIVFVLTELVAGEVLHRRDDDEVLLVATTDDLELDLAAGTGELRVSAATRGQAVAVLPPGATEVRAGTAGRIVRLFATGAADLADAACNADDYREPAPATAVSAPWPEPAGGAALRVYPDVASVPRSPDRMGRIYRNRHAMVNVLYPRTGPRDPASLSPHHHDDFEQLSYADTGTFTHHVRTPWGSDRRHWRDDEHRTIGSPSLAIIPPPLVHTTEAVGDGENRLIDIFAGPREDFSARPGWVLNAEDYPAPGGIGG</sequence>
<dbReference type="Gene3D" id="2.60.120.10">
    <property type="entry name" value="Jelly Rolls"/>
    <property type="match status" value="1"/>
</dbReference>